<evidence type="ECO:0000313" key="8">
    <source>
        <dbReference type="EnsemblMetazoa" id="XP_003728452"/>
    </source>
</evidence>
<keyword evidence="4" id="KW-0949">S-adenosyl-L-methionine</keyword>
<comment type="catalytic activity">
    <reaction evidence="5">
        <text>guanosine(9) in tRNA + S-adenosyl-L-methionine = N(1)-methylguanosine(9) in tRNA + S-adenosyl-L-homocysteine + H(+)</text>
        <dbReference type="Rhea" id="RHEA:43156"/>
        <dbReference type="Rhea" id="RHEA-COMP:10367"/>
        <dbReference type="Rhea" id="RHEA-COMP:10368"/>
        <dbReference type="ChEBI" id="CHEBI:15378"/>
        <dbReference type="ChEBI" id="CHEBI:57856"/>
        <dbReference type="ChEBI" id="CHEBI:59789"/>
        <dbReference type="ChEBI" id="CHEBI:73542"/>
        <dbReference type="ChEBI" id="CHEBI:74269"/>
        <dbReference type="EC" id="2.1.1.221"/>
    </reaction>
</comment>
<evidence type="ECO:0000256" key="4">
    <source>
        <dbReference type="ARBA" id="ARBA00022691"/>
    </source>
</evidence>
<dbReference type="InterPro" id="IPR038459">
    <property type="entry name" value="MT_TRM10-typ_sf"/>
</dbReference>
<keyword evidence="2" id="KW-0489">Methyltransferase</keyword>
<dbReference type="GO" id="GO:0005829">
    <property type="term" value="C:cytosol"/>
    <property type="evidence" value="ECO:0000318"/>
    <property type="project" value="GO_Central"/>
</dbReference>
<dbReference type="PROSITE" id="PS51675">
    <property type="entry name" value="SAM_MT_TRM10"/>
    <property type="match status" value="1"/>
</dbReference>
<dbReference type="OrthoDB" id="278300at2759"/>
<dbReference type="InterPro" id="IPR028564">
    <property type="entry name" value="MT_TRM10-typ"/>
</dbReference>
<evidence type="ECO:0000256" key="6">
    <source>
        <dbReference type="SAM" id="MobiDB-lite"/>
    </source>
</evidence>
<dbReference type="PANTHER" id="PTHR13563">
    <property type="entry name" value="TRNA (GUANINE-9-) METHYLTRANSFERASE"/>
    <property type="match status" value="1"/>
</dbReference>
<evidence type="ECO:0000313" key="9">
    <source>
        <dbReference type="Proteomes" id="UP000007110"/>
    </source>
</evidence>
<dbReference type="EnsemblMetazoa" id="XM_003728404">
    <property type="protein sequence ID" value="XP_003728452"/>
    <property type="gene ID" value="LOC100889803"/>
</dbReference>
<dbReference type="GO" id="GO:0002939">
    <property type="term" value="P:tRNA N1-guanine methylation"/>
    <property type="evidence" value="ECO:0000318"/>
    <property type="project" value="GO_Central"/>
</dbReference>
<evidence type="ECO:0000256" key="5">
    <source>
        <dbReference type="ARBA" id="ARBA00048434"/>
    </source>
</evidence>
<accession>A0A7M7GLY3</accession>
<dbReference type="InterPro" id="IPR007356">
    <property type="entry name" value="tRNA_m1G_MeTrfase_euk"/>
</dbReference>
<evidence type="ECO:0000256" key="3">
    <source>
        <dbReference type="ARBA" id="ARBA00022679"/>
    </source>
</evidence>
<dbReference type="CDD" id="cd18101">
    <property type="entry name" value="Trm10euk_A"/>
    <property type="match status" value="1"/>
</dbReference>
<feature type="region of interest" description="Disordered" evidence="6">
    <location>
        <begin position="1"/>
        <end position="59"/>
    </location>
</feature>
<dbReference type="GeneID" id="100889803"/>
<feature type="compositionally biased region" description="Polar residues" evidence="6">
    <location>
        <begin position="342"/>
        <end position="364"/>
    </location>
</feature>
<dbReference type="OMA" id="IDEHITM"/>
<dbReference type="GO" id="GO:0005634">
    <property type="term" value="C:nucleus"/>
    <property type="evidence" value="ECO:0000318"/>
    <property type="project" value="GO_Central"/>
</dbReference>
<dbReference type="FunCoup" id="A0A7M7GLY3">
    <property type="interactions" value="1684"/>
</dbReference>
<reference evidence="8" key="2">
    <citation type="submission" date="2021-01" db="UniProtKB">
        <authorList>
            <consortium name="EnsemblMetazoa"/>
        </authorList>
    </citation>
    <scope>IDENTIFICATION</scope>
</reference>
<dbReference type="GO" id="GO:0000049">
    <property type="term" value="F:tRNA binding"/>
    <property type="evidence" value="ECO:0000318"/>
    <property type="project" value="GO_Central"/>
</dbReference>
<reference evidence="9" key="1">
    <citation type="submission" date="2015-02" db="EMBL/GenBank/DDBJ databases">
        <title>Genome sequencing for Strongylocentrotus purpuratus.</title>
        <authorList>
            <person name="Murali S."/>
            <person name="Liu Y."/>
            <person name="Vee V."/>
            <person name="English A."/>
            <person name="Wang M."/>
            <person name="Skinner E."/>
            <person name="Han Y."/>
            <person name="Muzny D.M."/>
            <person name="Worley K.C."/>
            <person name="Gibbs R.A."/>
        </authorList>
    </citation>
    <scope>NUCLEOTIDE SEQUENCE</scope>
</reference>
<dbReference type="InParanoid" id="A0A7M7GLY3"/>
<evidence type="ECO:0000256" key="1">
    <source>
        <dbReference type="ARBA" id="ARBA00012797"/>
    </source>
</evidence>
<dbReference type="FunFam" id="3.40.1280.30:FF:000001">
    <property type="entry name" value="tRNA methyltransferase 10 homolog A"/>
    <property type="match status" value="1"/>
</dbReference>
<dbReference type="Proteomes" id="UP000007110">
    <property type="component" value="Unassembled WGS sequence"/>
</dbReference>
<proteinExistence type="predicted"/>
<name>A0A7M7GLY3_STRPU</name>
<keyword evidence="3" id="KW-0808">Transferase</keyword>
<feature type="compositionally biased region" description="Acidic residues" evidence="6">
    <location>
        <begin position="7"/>
        <end position="19"/>
    </location>
</feature>
<dbReference type="AlphaFoldDB" id="A0A7M7GLY3"/>
<feature type="compositionally biased region" description="Basic and acidic residues" evidence="6">
    <location>
        <begin position="365"/>
        <end position="394"/>
    </location>
</feature>
<keyword evidence="9" id="KW-1185">Reference proteome</keyword>
<evidence type="ECO:0000259" key="7">
    <source>
        <dbReference type="PROSITE" id="PS51675"/>
    </source>
</evidence>
<dbReference type="RefSeq" id="XP_003728452.2">
    <property type="nucleotide sequence ID" value="XM_003728404.3"/>
</dbReference>
<organism evidence="8 9">
    <name type="scientific">Strongylocentrotus purpuratus</name>
    <name type="common">Purple sea urchin</name>
    <dbReference type="NCBI Taxonomy" id="7668"/>
    <lineage>
        <taxon>Eukaryota</taxon>
        <taxon>Metazoa</taxon>
        <taxon>Echinodermata</taxon>
        <taxon>Eleutherozoa</taxon>
        <taxon>Echinozoa</taxon>
        <taxon>Echinoidea</taxon>
        <taxon>Euechinoidea</taxon>
        <taxon>Echinacea</taxon>
        <taxon>Camarodonta</taxon>
        <taxon>Echinidea</taxon>
        <taxon>Strongylocentrotidae</taxon>
        <taxon>Strongylocentrotus</taxon>
    </lineage>
</organism>
<evidence type="ECO:0000256" key="2">
    <source>
        <dbReference type="ARBA" id="ARBA00022603"/>
    </source>
</evidence>
<dbReference type="GO" id="GO:0005654">
    <property type="term" value="C:nucleoplasm"/>
    <property type="evidence" value="ECO:0000318"/>
    <property type="project" value="GO_Central"/>
</dbReference>
<dbReference type="GO" id="GO:0052905">
    <property type="term" value="F:tRNA (guanosine(9)-N1)-methyltransferase activity"/>
    <property type="evidence" value="ECO:0007669"/>
    <property type="project" value="UniProtKB-EC"/>
</dbReference>
<dbReference type="KEGG" id="spu:100889803"/>
<sequence length="394" mass="45277">MEGKVDCEDDTNPEAEALETEVMPTLSKNQLKKQLRLQRWAETKKERRKKEKEKIKEKKRKMLEEARQQGLDEESLGVKKRKMSDPEASNIRVAVDCAYDSLMVESDVKKLIKQIQRCYSENRKANKPLQFYVSNLKDKTKQILDDVIEGYQKWDIHFREEEPEATFGADNIVYLAAESPNMLQDLDPNKVYIIGGLVDHNHHKGYCYEKVLEQGWSHAQLPIGDFVKLNSRKVLAVNHVYEIILAYIQLGNWKDAFFQVLPNRKVEKFLSENNSAHDDMNQSSSNLNEASVDEQDQNASKEEEVSVVNARQEEENHSVDDRTSEDGDSDDDQRLGKDLQNDVISSVENTSSTCTRSENLINQSDAKEFHSEKLDFDKKPTVKVDECGDKDALS</sequence>
<dbReference type="PANTHER" id="PTHR13563:SF13">
    <property type="entry name" value="TRNA METHYLTRANSFERASE 10 HOMOLOG A"/>
    <property type="match status" value="1"/>
</dbReference>
<protein>
    <recommendedName>
        <fullName evidence="1">tRNA (guanine(9)-N(1))-methyltransferase</fullName>
        <ecNumber evidence="1">2.1.1.221</ecNumber>
    </recommendedName>
</protein>
<feature type="compositionally biased region" description="Basic and acidic residues" evidence="6">
    <location>
        <begin position="311"/>
        <end position="325"/>
    </location>
</feature>
<dbReference type="EC" id="2.1.1.221" evidence="1"/>
<feature type="domain" description="SAM-dependent MTase TRM10-type" evidence="7">
    <location>
        <begin position="79"/>
        <end position="268"/>
    </location>
</feature>
<dbReference type="CTD" id="93587"/>
<feature type="region of interest" description="Disordered" evidence="6">
    <location>
        <begin position="275"/>
        <end position="394"/>
    </location>
</feature>
<dbReference type="Gene3D" id="3.40.1280.30">
    <property type="match status" value="1"/>
</dbReference>